<sequence length="70" mass="8046">MKTTSKQIKTLFKKRVLQEKALVLCAERQFWYILKIRRALSAAAAGTSLGKLRNNKIIPLLVRERISVFS</sequence>
<dbReference type="RefSeq" id="WP_149092878.1">
    <property type="nucleotide sequence ID" value="NZ_VKKY01000003.1"/>
</dbReference>
<evidence type="ECO:0000313" key="2">
    <source>
        <dbReference type="Proteomes" id="UP000324133"/>
    </source>
</evidence>
<protein>
    <submittedName>
        <fullName evidence="1">Uncharacterized protein</fullName>
    </submittedName>
</protein>
<proteinExistence type="predicted"/>
<name>A0A5B6TAP1_9BACT</name>
<organism evidence="1 2">
    <name type="scientific">Rufibacter hautae</name>
    <dbReference type="NCBI Taxonomy" id="2595005"/>
    <lineage>
        <taxon>Bacteria</taxon>
        <taxon>Pseudomonadati</taxon>
        <taxon>Bacteroidota</taxon>
        <taxon>Cytophagia</taxon>
        <taxon>Cytophagales</taxon>
        <taxon>Hymenobacteraceae</taxon>
        <taxon>Rufibacter</taxon>
    </lineage>
</organism>
<dbReference type="EMBL" id="VKKY01000003">
    <property type="protein sequence ID" value="KAA3436937.1"/>
    <property type="molecule type" value="Genomic_DNA"/>
</dbReference>
<evidence type="ECO:0000313" key="1">
    <source>
        <dbReference type="EMBL" id="KAA3436937.1"/>
    </source>
</evidence>
<dbReference type="Proteomes" id="UP000324133">
    <property type="component" value="Unassembled WGS sequence"/>
</dbReference>
<keyword evidence="2" id="KW-1185">Reference proteome</keyword>
<accession>A0A5B6TAP1</accession>
<reference evidence="1 2" key="1">
    <citation type="submission" date="2019-07" db="EMBL/GenBank/DDBJ databases">
        <title>Rufibacter sp. nov., isolated from lake sediment.</title>
        <authorList>
            <person name="Qu J.-H."/>
        </authorList>
    </citation>
    <scope>NUCLEOTIDE SEQUENCE [LARGE SCALE GENOMIC DNA]</scope>
    <source>
        <strain evidence="1 2">NBS58-1</strain>
    </source>
</reference>
<comment type="caution">
    <text evidence="1">The sequence shown here is derived from an EMBL/GenBank/DDBJ whole genome shotgun (WGS) entry which is preliminary data.</text>
</comment>
<gene>
    <name evidence="1" type="ORF">FOA19_21415</name>
</gene>
<dbReference type="AlphaFoldDB" id="A0A5B6TAP1"/>